<comment type="caution">
    <text evidence="1">The sequence shown here is derived from an EMBL/GenBank/DDBJ whole genome shotgun (WGS) entry which is preliminary data.</text>
</comment>
<gene>
    <name evidence="1" type="ORF">K4H94_08955</name>
</gene>
<dbReference type="SUPFAM" id="SSF55811">
    <property type="entry name" value="Nudix"/>
    <property type="match status" value="1"/>
</dbReference>
<accession>A0ABD4RIV5</accession>
<organism evidence="1 2">
    <name type="scientific">Clostridium chauvoei</name>
    <dbReference type="NCBI Taxonomy" id="46867"/>
    <lineage>
        <taxon>Bacteria</taxon>
        <taxon>Bacillati</taxon>
        <taxon>Bacillota</taxon>
        <taxon>Clostridia</taxon>
        <taxon>Eubacteriales</taxon>
        <taxon>Clostridiaceae</taxon>
        <taxon>Clostridium</taxon>
    </lineage>
</organism>
<evidence type="ECO:0008006" key="3">
    <source>
        <dbReference type="Google" id="ProtNLM"/>
    </source>
</evidence>
<dbReference type="InterPro" id="IPR015797">
    <property type="entry name" value="NUDIX_hydrolase-like_dom_sf"/>
</dbReference>
<protein>
    <recommendedName>
        <fullName evidence="3">Nudix hydrolase domain-containing protein</fullName>
    </recommendedName>
</protein>
<dbReference type="AlphaFoldDB" id="A0ABD4RIV5"/>
<dbReference type="Gene3D" id="3.90.79.10">
    <property type="entry name" value="Nucleoside Triphosphate Pyrophosphohydrolase"/>
    <property type="match status" value="1"/>
</dbReference>
<reference evidence="1 2" key="1">
    <citation type="submission" date="2021-08" db="EMBL/GenBank/DDBJ databases">
        <title>Genome sequence analysis of Clostridium chauvoei strains of European origin and evaluation of typing options for outbreak investigations.</title>
        <authorList>
            <person name="Abdel-Glil M."/>
            <person name="Thomas P."/>
            <person name="Seyboldt C."/>
        </authorList>
    </citation>
    <scope>NUCLEOTIDE SEQUENCE [LARGE SCALE GENOMIC DNA]</scope>
    <source>
        <strain evidence="1 2">S0260-09</strain>
    </source>
</reference>
<evidence type="ECO:0000313" key="2">
    <source>
        <dbReference type="Proteomes" id="UP000775179"/>
    </source>
</evidence>
<dbReference type="GeneID" id="66301096"/>
<dbReference type="RefSeq" id="WP_021875087.1">
    <property type="nucleotide sequence ID" value="NZ_CP018624.1"/>
</dbReference>
<dbReference type="KEGG" id="cchv:BTM20_04405"/>
<dbReference type="EMBL" id="JAIFTX010000018">
    <property type="protein sequence ID" value="MBX7291150.1"/>
    <property type="molecule type" value="Genomic_DNA"/>
</dbReference>
<name>A0ABD4RIV5_9CLOT</name>
<sequence length="126" mass="14687">MGKTIGCSIIIKDDFNNMLIVTKKVKKSQPNLWYLVGRNLRGKETTEKCINRAVKDDLKVNIFDLKIVDEYKISEDENFIIYTGNVKESINIGKDIVQYKWINKESVDSYDFAENEKEKILAYLNK</sequence>
<dbReference type="Proteomes" id="UP000775179">
    <property type="component" value="Unassembled WGS sequence"/>
</dbReference>
<evidence type="ECO:0000313" key="1">
    <source>
        <dbReference type="EMBL" id="MBX7291150.1"/>
    </source>
</evidence>
<proteinExistence type="predicted"/>